<reference evidence="4 5" key="1">
    <citation type="submission" date="2020-10" db="EMBL/GenBank/DDBJ databases">
        <title>Connecting structure to function with the recovery of over 1000 high-quality activated sludge metagenome-assembled genomes encoding full-length rRNA genes using long-read sequencing.</title>
        <authorList>
            <person name="Singleton C.M."/>
            <person name="Petriglieri F."/>
            <person name="Kristensen J.M."/>
            <person name="Kirkegaard R.H."/>
            <person name="Michaelsen T.Y."/>
            <person name="Andersen M.H."/>
            <person name="Karst S.M."/>
            <person name="Dueholm M.S."/>
            <person name="Nielsen P.H."/>
            <person name="Albertsen M."/>
        </authorList>
    </citation>
    <scope>NUCLEOTIDE SEQUENCE [LARGE SCALE GENOMIC DNA]</scope>
    <source>
        <strain evidence="4">AalE_18-Q3-R2-46_BAT3C.188</strain>
    </source>
</reference>
<evidence type="ECO:0000313" key="4">
    <source>
        <dbReference type="EMBL" id="MBK6301893.1"/>
    </source>
</evidence>
<dbReference type="SUPFAM" id="SSF52833">
    <property type="entry name" value="Thioredoxin-like"/>
    <property type="match status" value="1"/>
</dbReference>
<evidence type="ECO:0000256" key="2">
    <source>
        <dbReference type="SAM" id="Phobius"/>
    </source>
</evidence>
<keyword evidence="2" id="KW-1133">Transmembrane helix</keyword>
<evidence type="ECO:0000313" key="5">
    <source>
        <dbReference type="Proteomes" id="UP000718281"/>
    </source>
</evidence>
<dbReference type="EMBL" id="JADIXZ010000006">
    <property type="protein sequence ID" value="MBK6301893.1"/>
    <property type="molecule type" value="Genomic_DNA"/>
</dbReference>
<evidence type="ECO:0000256" key="1">
    <source>
        <dbReference type="SAM" id="MobiDB-lite"/>
    </source>
</evidence>
<feature type="transmembrane region" description="Helical" evidence="2">
    <location>
        <begin position="42"/>
        <end position="61"/>
    </location>
</feature>
<protein>
    <submittedName>
        <fullName evidence="4">Thioredoxin domain-containing protein</fullName>
    </submittedName>
</protein>
<evidence type="ECO:0000259" key="3">
    <source>
        <dbReference type="Pfam" id="PF13462"/>
    </source>
</evidence>
<name>A0A935CEE7_9MICO</name>
<comment type="caution">
    <text evidence="4">The sequence shown here is derived from an EMBL/GenBank/DDBJ whole genome shotgun (WGS) entry which is preliminary data.</text>
</comment>
<dbReference type="AlphaFoldDB" id="A0A935CEE7"/>
<dbReference type="CDD" id="cd02972">
    <property type="entry name" value="DsbA_family"/>
    <property type="match status" value="1"/>
</dbReference>
<dbReference type="Gene3D" id="3.40.30.10">
    <property type="entry name" value="Glutaredoxin"/>
    <property type="match status" value="1"/>
</dbReference>
<keyword evidence="2" id="KW-0812">Transmembrane</keyword>
<organism evidence="4 5">
    <name type="scientific">Candidatus Phosphoribacter hodrii</name>
    <dbReference type="NCBI Taxonomy" id="2953743"/>
    <lineage>
        <taxon>Bacteria</taxon>
        <taxon>Bacillati</taxon>
        <taxon>Actinomycetota</taxon>
        <taxon>Actinomycetes</taxon>
        <taxon>Micrococcales</taxon>
        <taxon>Dermatophilaceae</taxon>
        <taxon>Candidatus Phosphoribacter</taxon>
    </lineage>
</organism>
<proteinExistence type="predicted"/>
<feature type="compositionally biased region" description="Low complexity" evidence="1">
    <location>
        <begin position="73"/>
        <end position="111"/>
    </location>
</feature>
<dbReference type="InterPro" id="IPR012336">
    <property type="entry name" value="Thioredoxin-like_fold"/>
</dbReference>
<gene>
    <name evidence="4" type="ORF">IPF40_12935</name>
</gene>
<accession>A0A935CEE7</accession>
<dbReference type="InterPro" id="IPR036249">
    <property type="entry name" value="Thioredoxin-like_sf"/>
</dbReference>
<keyword evidence="2" id="KW-0472">Membrane</keyword>
<dbReference type="Proteomes" id="UP000718281">
    <property type="component" value="Unassembled WGS sequence"/>
</dbReference>
<dbReference type="Pfam" id="PF13462">
    <property type="entry name" value="Thioredoxin_4"/>
    <property type="match status" value="1"/>
</dbReference>
<feature type="region of interest" description="Disordered" evidence="1">
    <location>
        <begin position="68"/>
        <end position="111"/>
    </location>
</feature>
<feature type="domain" description="Thioredoxin-like fold" evidence="3">
    <location>
        <begin position="136"/>
        <end position="284"/>
    </location>
</feature>
<sequence length="302" mass="29955">MSLQDPVGQPPEFPADPFAGAANVAGAAPVATPPPASSRRGVMGVLVAAVAVLAIVVAVLLGQSMSRGGGTTASGAAPGANPAAPAATATAPAPAPAAKAPATATSKPAATGPVPTGAVGFGGPLVLNPSAPAGVPTLDLYEDPQCPICQQFEAIFGTAIAEVAKNNEAKVVVHTMTFLDRNLRNDSSVRAANAAFCAADQGKFREYMSATFAAQPAQEGVGWTEAQLATIAQSVSITGSALDTWKTCQQGLTYAAHIAALEINSERSGVNGTPTALLNGKKMNLSGLDAAGFRAAVKAGTA</sequence>